<proteinExistence type="inferred from homology"/>
<keyword evidence="13" id="KW-0594">Phospholipid biosynthesis</keyword>
<dbReference type="Pfam" id="PF01219">
    <property type="entry name" value="DAGK_prokar"/>
    <property type="match status" value="1"/>
</dbReference>
<feature type="transmembrane region" description="Helical" evidence="19">
    <location>
        <begin position="161"/>
        <end position="179"/>
    </location>
</feature>
<evidence type="ECO:0000313" key="20">
    <source>
        <dbReference type="EMBL" id="TVY09648.1"/>
    </source>
</evidence>
<dbReference type="PANTHER" id="PTHR34299">
    <property type="entry name" value="DIACYLGLYCEROL KINASE"/>
    <property type="match status" value="1"/>
</dbReference>
<keyword evidence="14" id="KW-1208">Phospholipid metabolism</keyword>
<evidence type="ECO:0000256" key="12">
    <source>
        <dbReference type="ARBA" id="ARBA00023136"/>
    </source>
</evidence>
<evidence type="ECO:0000256" key="10">
    <source>
        <dbReference type="ARBA" id="ARBA00022989"/>
    </source>
</evidence>
<evidence type="ECO:0000256" key="13">
    <source>
        <dbReference type="ARBA" id="ARBA00023209"/>
    </source>
</evidence>
<evidence type="ECO:0000256" key="1">
    <source>
        <dbReference type="ARBA" id="ARBA00004651"/>
    </source>
</evidence>
<keyword evidence="7 17" id="KW-0547">Nucleotide-binding</keyword>
<feature type="binding site" evidence="18">
    <location>
        <position position="73"/>
    </location>
    <ligand>
        <name>a divalent metal cation</name>
        <dbReference type="ChEBI" id="CHEBI:60240"/>
    </ligand>
</feature>
<keyword evidence="9 17" id="KW-0067">ATP-binding</keyword>
<evidence type="ECO:0000256" key="18">
    <source>
        <dbReference type="PIRSR" id="PIRSR600829-4"/>
    </source>
</evidence>
<evidence type="ECO:0000256" key="3">
    <source>
        <dbReference type="ARBA" id="ARBA00022475"/>
    </source>
</evidence>
<dbReference type="Proteomes" id="UP000317036">
    <property type="component" value="Unassembled WGS sequence"/>
</dbReference>
<evidence type="ECO:0000256" key="2">
    <source>
        <dbReference type="ARBA" id="ARBA00005967"/>
    </source>
</evidence>
<feature type="binding site" evidence="17">
    <location>
        <position position="13"/>
    </location>
    <ligand>
        <name>ATP</name>
        <dbReference type="ChEBI" id="CHEBI:30616"/>
    </ligand>
</feature>
<feature type="transmembrane region" description="Helical" evidence="19">
    <location>
        <begin position="53"/>
        <end position="72"/>
    </location>
</feature>
<dbReference type="AlphaFoldDB" id="A0A559KBY4"/>
<gene>
    <name evidence="20" type="ORF">FPZ49_13000</name>
</gene>
<evidence type="ECO:0000256" key="7">
    <source>
        <dbReference type="ARBA" id="ARBA00022741"/>
    </source>
</evidence>
<dbReference type="GO" id="GO:0005886">
    <property type="term" value="C:plasma membrane"/>
    <property type="evidence" value="ECO:0007669"/>
    <property type="project" value="UniProtKB-SubCell"/>
</dbReference>
<dbReference type="GO" id="GO:0005524">
    <property type="term" value="F:ATP binding"/>
    <property type="evidence" value="ECO:0007669"/>
    <property type="project" value="UniProtKB-KW"/>
</dbReference>
<comment type="subcellular location">
    <subcellularLocation>
        <location evidence="1">Cell membrane</location>
        <topology evidence="1">Multi-pass membrane protein</topology>
    </subcellularLocation>
</comment>
<evidence type="ECO:0000256" key="16">
    <source>
        <dbReference type="PIRSR" id="PIRSR600829-2"/>
    </source>
</evidence>
<evidence type="ECO:0000256" key="5">
    <source>
        <dbReference type="ARBA" id="ARBA00022679"/>
    </source>
</evidence>
<evidence type="ECO:0000256" key="4">
    <source>
        <dbReference type="ARBA" id="ARBA00022516"/>
    </source>
</evidence>
<dbReference type="GO" id="GO:0046872">
    <property type="term" value="F:metal ion binding"/>
    <property type="evidence" value="ECO:0007669"/>
    <property type="project" value="UniProtKB-KW"/>
</dbReference>
<feature type="transmembrane region" description="Helical" evidence="19">
    <location>
        <begin position="129"/>
        <end position="149"/>
    </location>
</feature>
<sequence length="235" mass="25859">MKQPVKWQRSFRYAYEGVKYALATQRNMKFHFFAALIVLLLALFLGLTKVDLLFILLSVTLMIVTELINTAVEKAVDLAMPDIHPLAKIAKDVAAASVLVSAAFAAVTGMIVFYDPIDRLFESARTAQGHSFTAGAVWVLLSLVALSVIVVETRFSAKGRWVKPSLLTAVAFAVATLITCTVKETLPALLGFFLAGLLMLVLYDKRTRGFGSLWLGALLGSFITILAYYLYHTYI</sequence>
<evidence type="ECO:0000256" key="15">
    <source>
        <dbReference type="PIRSR" id="PIRSR600829-1"/>
    </source>
</evidence>
<comment type="similarity">
    <text evidence="2">Belongs to the bacterial diacylglycerol kinase family.</text>
</comment>
<dbReference type="InterPro" id="IPR000829">
    <property type="entry name" value="DAGK"/>
</dbReference>
<evidence type="ECO:0000256" key="14">
    <source>
        <dbReference type="ARBA" id="ARBA00023264"/>
    </source>
</evidence>
<dbReference type="GO" id="GO:0008654">
    <property type="term" value="P:phospholipid biosynthetic process"/>
    <property type="evidence" value="ECO:0007669"/>
    <property type="project" value="UniProtKB-KW"/>
</dbReference>
<organism evidence="20 21">
    <name type="scientific">Paenibacillus cremeus</name>
    <dbReference type="NCBI Taxonomy" id="2163881"/>
    <lineage>
        <taxon>Bacteria</taxon>
        <taxon>Bacillati</taxon>
        <taxon>Bacillota</taxon>
        <taxon>Bacilli</taxon>
        <taxon>Bacillales</taxon>
        <taxon>Paenibacillaceae</taxon>
        <taxon>Paenibacillus</taxon>
    </lineage>
</organism>
<dbReference type="InterPro" id="IPR033717">
    <property type="entry name" value="UDPK"/>
</dbReference>
<keyword evidence="11" id="KW-0443">Lipid metabolism</keyword>
<keyword evidence="18" id="KW-0479">Metal-binding</keyword>
<keyword evidence="4" id="KW-0444">Lipid biosynthesis</keyword>
<feature type="transmembrane region" description="Helical" evidence="19">
    <location>
        <begin position="93"/>
        <end position="114"/>
    </location>
</feature>
<name>A0A559KBY4_9BACL</name>
<keyword evidence="21" id="KW-1185">Reference proteome</keyword>
<feature type="transmembrane region" description="Helical" evidence="19">
    <location>
        <begin position="30"/>
        <end position="47"/>
    </location>
</feature>
<feature type="transmembrane region" description="Helical" evidence="19">
    <location>
        <begin position="210"/>
        <end position="231"/>
    </location>
</feature>
<keyword evidence="3" id="KW-1003">Cell membrane</keyword>
<evidence type="ECO:0000256" key="8">
    <source>
        <dbReference type="ARBA" id="ARBA00022777"/>
    </source>
</evidence>
<evidence type="ECO:0000256" key="19">
    <source>
        <dbReference type="SAM" id="Phobius"/>
    </source>
</evidence>
<feature type="binding site" evidence="16">
    <location>
        <position position="66"/>
    </location>
    <ligand>
        <name>substrate</name>
    </ligand>
</feature>
<keyword evidence="6 19" id="KW-0812">Transmembrane</keyword>
<dbReference type="EMBL" id="VNJI01000013">
    <property type="protein sequence ID" value="TVY09648.1"/>
    <property type="molecule type" value="Genomic_DNA"/>
</dbReference>
<evidence type="ECO:0000256" key="9">
    <source>
        <dbReference type="ARBA" id="ARBA00022840"/>
    </source>
</evidence>
<keyword evidence="12 19" id="KW-0472">Membrane</keyword>
<dbReference type="InterPro" id="IPR036945">
    <property type="entry name" value="DAGK_sf"/>
</dbReference>
<feature type="active site" description="Proton acceptor" evidence="15">
    <location>
        <position position="66"/>
    </location>
</feature>
<comment type="cofactor">
    <cofactor evidence="18">
        <name>Mg(2+)</name>
        <dbReference type="ChEBI" id="CHEBI:18420"/>
    </cofactor>
    <text evidence="18">Mn(2+), Zn(2+), Cd(2+) and Co(2+) support activity to lesser extents.</text>
</comment>
<evidence type="ECO:0000313" key="21">
    <source>
        <dbReference type="Proteomes" id="UP000317036"/>
    </source>
</evidence>
<evidence type="ECO:0000256" key="6">
    <source>
        <dbReference type="ARBA" id="ARBA00022692"/>
    </source>
</evidence>
<dbReference type="RefSeq" id="WP_144847278.1">
    <property type="nucleotide sequence ID" value="NZ_VNJI01000013.1"/>
</dbReference>
<evidence type="ECO:0000256" key="17">
    <source>
        <dbReference type="PIRSR" id="PIRSR600829-3"/>
    </source>
</evidence>
<accession>A0A559KBY4</accession>
<protein>
    <submittedName>
        <fullName evidence="20">Diacylglycerol kinase family protein</fullName>
    </submittedName>
</protein>
<dbReference type="PROSITE" id="PS01069">
    <property type="entry name" value="DAGK_PROKAR"/>
    <property type="match status" value="1"/>
</dbReference>
<reference evidence="20 21" key="1">
    <citation type="submission" date="2019-07" db="EMBL/GenBank/DDBJ databases">
        <authorList>
            <person name="Kim J."/>
        </authorList>
    </citation>
    <scope>NUCLEOTIDE SEQUENCE [LARGE SCALE GENOMIC DNA]</scope>
    <source>
        <strain evidence="20 21">JC52</strain>
    </source>
</reference>
<keyword evidence="10 19" id="KW-1133">Transmembrane helix</keyword>
<keyword evidence="8 20" id="KW-0418">Kinase</keyword>
<feature type="binding site" evidence="17">
    <location>
        <position position="73"/>
    </location>
    <ligand>
        <name>ATP</name>
        <dbReference type="ChEBI" id="CHEBI:30616"/>
    </ligand>
</feature>
<feature type="transmembrane region" description="Helical" evidence="19">
    <location>
        <begin position="185"/>
        <end position="203"/>
    </location>
</feature>
<comment type="caution">
    <text evidence="20">The sequence shown here is derived from an EMBL/GenBank/DDBJ whole genome shotgun (WGS) entry which is preliminary data.</text>
</comment>
<dbReference type="PANTHER" id="PTHR34299:SF1">
    <property type="entry name" value="DIACYLGLYCEROL KINASE"/>
    <property type="match status" value="1"/>
</dbReference>
<keyword evidence="18" id="KW-0460">Magnesium</keyword>
<evidence type="ECO:0000256" key="11">
    <source>
        <dbReference type="ARBA" id="ARBA00023098"/>
    </source>
</evidence>
<feature type="binding site" evidence="17">
    <location>
        <begin position="91"/>
        <end position="92"/>
    </location>
    <ligand>
        <name>ATP</name>
        <dbReference type="ChEBI" id="CHEBI:30616"/>
    </ligand>
</feature>
<dbReference type="GO" id="GO:0016301">
    <property type="term" value="F:kinase activity"/>
    <property type="evidence" value="ECO:0007669"/>
    <property type="project" value="UniProtKB-KW"/>
</dbReference>
<dbReference type="Gene3D" id="1.10.287.3610">
    <property type="match status" value="1"/>
</dbReference>
<dbReference type="OrthoDB" id="9789934at2"/>
<keyword evidence="5" id="KW-0808">Transferase</keyword>
<dbReference type="CDD" id="cd14265">
    <property type="entry name" value="UDPK_IM_like"/>
    <property type="match status" value="1"/>
</dbReference>